<keyword evidence="4" id="KW-1185">Reference proteome</keyword>
<dbReference type="SUPFAM" id="SSF53474">
    <property type="entry name" value="alpha/beta-Hydrolases"/>
    <property type="match status" value="1"/>
</dbReference>
<dbReference type="KEGG" id="ltr:EVS81_13795"/>
<dbReference type="InterPro" id="IPR013736">
    <property type="entry name" value="Xaa-Pro_dipept_C"/>
</dbReference>
<dbReference type="SMART" id="SM00939">
    <property type="entry name" value="PepX_C"/>
    <property type="match status" value="1"/>
</dbReference>
<dbReference type="Proteomes" id="UP000289260">
    <property type="component" value="Chromosome"/>
</dbReference>
<evidence type="ECO:0000259" key="2">
    <source>
        <dbReference type="SMART" id="SM00939"/>
    </source>
</evidence>
<dbReference type="InterPro" id="IPR000383">
    <property type="entry name" value="Xaa-Pro-like_dom"/>
</dbReference>
<dbReference type="InterPro" id="IPR008979">
    <property type="entry name" value="Galactose-bd-like_sf"/>
</dbReference>
<dbReference type="InterPro" id="IPR005674">
    <property type="entry name" value="CocE/Ser_esterase"/>
</dbReference>
<proteinExistence type="predicted"/>
<dbReference type="SUPFAM" id="SSF49785">
    <property type="entry name" value="Galactose-binding domain-like"/>
    <property type="match status" value="1"/>
</dbReference>
<dbReference type="GO" id="GO:0008239">
    <property type="term" value="F:dipeptidyl-peptidase activity"/>
    <property type="evidence" value="ECO:0007669"/>
    <property type="project" value="InterPro"/>
</dbReference>
<dbReference type="NCBIfam" id="TIGR00976">
    <property type="entry name" value="CocE_NonD"/>
    <property type="match status" value="2"/>
</dbReference>
<evidence type="ECO:0000313" key="3">
    <source>
        <dbReference type="EMBL" id="QBE49763.1"/>
    </source>
</evidence>
<name>A0A4P6KHK8_9MICO</name>
<accession>A0A4P6KHK8</accession>
<sequence>MPDILHLAPAPPSPRAIQERVRTRDGVHLATDVYLPGGEPGAPEERRSGVARAACDVAGDRDRVPGDTILIRLPYDKSGAYTFIPLVAEYFTARGYRVVAQDVRGKFRSEGEALLFVNEVDDGYDTIEWITTQPWSNGRVAMWGDSYYGYTQWAAAASGHPALTAIAPRVTGTGLGEPVRRDPGDRTRGVEMGITNMYPLTHFFGRDTYLWEPDWSRRDFSAQAEAFMERQGRRSISYDQWVPHPVPLRRFPRGSAFAGPSVPVLHTIGWWDNCAPLSWADVAEIARHPNWDAHHFLRIESIDHENHALLEPDADRVEDRSEAQIRAMLPGYLDPALEFFEVFVRGNGRAADIPRVTWSLGGTEELRTEEVWPPEGIRVQRRFATPDGSLAAERPDRAEELGWQHDPADPVPSSVPDAFSYLRHLPDEAPLGERDDVLTFVSGPQQNDVDLAGPVVARASVRSTGPVMDCFVRLLDLAPDGTALRIARGQLQLRGATDPETLEIDLGQLGYRLRAGHRLRVHVSSSDYPEFLPQPGTGGDPWTEGEHMETNTQFLRVGGVDGFAIELPVLDGELA</sequence>
<protein>
    <submittedName>
        <fullName evidence="3">CocE/NonD family hydrolase</fullName>
    </submittedName>
</protein>
<dbReference type="PANTHER" id="PTHR43056">
    <property type="entry name" value="PEPTIDASE S9 PROLYL OLIGOPEPTIDASE"/>
    <property type="match status" value="1"/>
</dbReference>
<dbReference type="Gene3D" id="2.60.120.260">
    <property type="entry name" value="Galactose-binding domain-like"/>
    <property type="match status" value="1"/>
</dbReference>
<dbReference type="Gene3D" id="3.40.50.1820">
    <property type="entry name" value="alpha/beta hydrolase"/>
    <property type="match status" value="1"/>
</dbReference>
<dbReference type="Gene3D" id="1.10.3020.10">
    <property type="entry name" value="alpha-amino acid ester hydrolase ( Helical cap domain)"/>
    <property type="match status" value="1"/>
</dbReference>
<feature type="domain" description="Xaa-Pro dipeptidyl-peptidase C-terminal" evidence="2">
    <location>
        <begin position="337"/>
        <end position="566"/>
    </location>
</feature>
<keyword evidence="1 3" id="KW-0378">Hydrolase</keyword>
<dbReference type="Pfam" id="PF02129">
    <property type="entry name" value="Peptidase_S15"/>
    <property type="match status" value="1"/>
</dbReference>
<dbReference type="InterPro" id="IPR050585">
    <property type="entry name" value="Xaa-Pro_dipeptidyl-ppase/CocE"/>
</dbReference>
<dbReference type="OrthoDB" id="5240615at2"/>
<evidence type="ECO:0000313" key="4">
    <source>
        <dbReference type="Proteomes" id="UP000289260"/>
    </source>
</evidence>
<dbReference type="Pfam" id="PF08530">
    <property type="entry name" value="PepX_C"/>
    <property type="match status" value="1"/>
</dbReference>
<organism evidence="3 4">
    <name type="scientific">Leucobacter triazinivorans</name>
    <dbReference type="NCBI Taxonomy" id="1784719"/>
    <lineage>
        <taxon>Bacteria</taxon>
        <taxon>Bacillati</taxon>
        <taxon>Actinomycetota</taxon>
        <taxon>Actinomycetes</taxon>
        <taxon>Micrococcales</taxon>
        <taxon>Microbacteriaceae</taxon>
        <taxon>Leucobacter</taxon>
    </lineage>
</organism>
<reference evidence="3 4" key="1">
    <citation type="submission" date="2019-02" db="EMBL/GenBank/DDBJ databases">
        <authorList>
            <person name="Sun L."/>
            <person name="Pan D."/>
            <person name="Wu X."/>
        </authorList>
    </citation>
    <scope>NUCLEOTIDE SEQUENCE [LARGE SCALE GENOMIC DNA]</scope>
    <source>
        <strain evidence="3 4">JW-1</strain>
    </source>
</reference>
<dbReference type="PANTHER" id="PTHR43056:SF10">
    <property type="entry name" value="COCE_NOND FAMILY, PUTATIVE (AFU_ORTHOLOGUE AFUA_7G00600)-RELATED"/>
    <property type="match status" value="1"/>
</dbReference>
<dbReference type="EMBL" id="CP035806">
    <property type="protein sequence ID" value="QBE49763.1"/>
    <property type="molecule type" value="Genomic_DNA"/>
</dbReference>
<dbReference type="AlphaFoldDB" id="A0A4P6KHK8"/>
<dbReference type="InterPro" id="IPR029058">
    <property type="entry name" value="AB_hydrolase_fold"/>
</dbReference>
<evidence type="ECO:0000256" key="1">
    <source>
        <dbReference type="ARBA" id="ARBA00022801"/>
    </source>
</evidence>
<dbReference type="RefSeq" id="WP_130110876.1">
    <property type="nucleotide sequence ID" value="NZ_CP035806.1"/>
</dbReference>
<gene>
    <name evidence="3" type="ORF">EVS81_13795</name>
</gene>